<keyword evidence="2" id="KW-1185">Reference proteome</keyword>
<comment type="caution">
    <text evidence="1">The sequence shown here is derived from an EMBL/GenBank/DDBJ whole genome shotgun (WGS) entry which is preliminary data.</text>
</comment>
<gene>
    <name evidence="1" type="ORF">NSPZN2_90019</name>
</gene>
<protein>
    <submittedName>
        <fullName evidence="1">Uncharacterized protein</fullName>
    </submittedName>
</protein>
<accession>A0ABN7MJ88</accession>
<evidence type="ECO:0000313" key="2">
    <source>
        <dbReference type="Proteomes" id="UP000675880"/>
    </source>
</evidence>
<sequence>MPVDTSNLSRNVRKGTDRREMVFRRDVTFHRHAMSRDLTAPELLNEVFFS</sequence>
<reference evidence="1 2" key="1">
    <citation type="submission" date="2021-02" db="EMBL/GenBank/DDBJ databases">
        <authorList>
            <person name="Han P."/>
        </authorList>
    </citation>
    <scope>NUCLEOTIDE SEQUENCE [LARGE SCALE GENOMIC DNA]</scope>
    <source>
        <strain evidence="1">Candidatus Nitrospira sp. ZN2</strain>
    </source>
</reference>
<dbReference type="EMBL" id="CAJNBJ010000022">
    <property type="protein sequence ID" value="CAE6804381.1"/>
    <property type="molecule type" value="Genomic_DNA"/>
</dbReference>
<name>A0ABN7MJ88_9BACT</name>
<proteinExistence type="predicted"/>
<dbReference type="Proteomes" id="UP000675880">
    <property type="component" value="Unassembled WGS sequence"/>
</dbReference>
<organism evidence="1 2">
    <name type="scientific">Nitrospira defluvii</name>
    <dbReference type="NCBI Taxonomy" id="330214"/>
    <lineage>
        <taxon>Bacteria</taxon>
        <taxon>Pseudomonadati</taxon>
        <taxon>Nitrospirota</taxon>
        <taxon>Nitrospiria</taxon>
        <taxon>Nitrospirales</taxon>
        <taxon>Nitrospiraceae</taxon>
        <taxon>Nitrospira</taxon>
    </lineage>
</organism>
<evidence type="ECO:0000313" key="1">
    <source>
        <dbReference type="EMBL" id="CAE6804381.1"/>
    </source>
</evidence>